<dbReference type="PANTHER" id="PTHR22911">
    <property type="entry name" value="ACYL-MALONYL CONDENSING ENZYME-RELATED"/>
    <property type="match status" value="1"/>
</dbReference>
<feature type="domain" description="EamA" evidence="6">
    <location>
        <begin position="153"/>
        <end position="280"/>
    </location>
</feature>
<comment type="caution">
    <text evidence="7">The sequence shown here is derived from an EMBL/GenBank/DDBJ whole genome shotgun (WGS) entry which is preliminary data.</text>
</comment>
<gene>
    <name evidence="7" type="ORF">N7644_09400</name>
</gene>
<dbReference type="SUPFAM" id="SSF103481">
    <property type="entry name" value="Multidrug resistance efflux transporter EmrE"/>
    <property type="match status" value="2"/>
</dbReference>
<accession>A0AA42I7D1</accession>
<organism evidence="7 8">
    <name type="scientific">Acinetobacter courvalinii</name>
    <dbReference type="NCBI Taxonomy" id="280147"/>
    <lineage>
        <taxon>Bacteria</taxon>
        <taxon>Pseudomonadati</taxon>
        <taxon>Pseudomonadota</taxon>
        <taxon>Gammaproteobacteria</taxon>
        <taxon>Moraxellales</taxon>
        <taxon>Moraxellaceae</taxon>
        <taxon>Acinetobacter</taxon>
    </lineage>
</organism>
<keyword evidence="2 5" id="KW-0812">Transmembrane</keyword>
<proteinExistence type="predicted"/>
<dbReference type="AlphaFoldDB" id="A0AA42I7D1"/>
<protein>
    <submittedName>
        <fullName evidence="7">DMT family transporter</fullName>
    </submittedName>
</protein>
<dbReference type="PANTHER" id="PTHR22911:SF6">
    <property type="entry name" value="SOLUTE CARRIER FAMILY 35 MEMBER G1"/>
    <property type="match status" value="1"/>
</dbReference>
<feature type="transmembrane region" description="Helical" evidence="5">
    <location>
        <begin position="240"/>
        <end position="259"/>
    </location>
</feature>
<feature type="transmembrane region" description="Helical" evidence="5">
    <location>
        <begin position="100"/>
        <end position="120"/>
    </location>
</feature>
<comment type="subcellular location">
    <subcellularLocation>
        <location evidence="1">Membrane</location>
        <topology evidence="1">Multi-pass membrane protein</topology>
    </subcellularLocation>
</comment>
<keyword evidence="3 5" id="KW-1133">Transmembrane helix</keyword>
<sequence length="292" mass="32616">MDTPQTNRNLFVAIGCLTISALLFSVMGICIRYASHTVDNYTIVFFRNVVGLILFLPFIFKQGIGFVKTEKLWMHTWRSIVGLAAMYGFFYAIAHLKLSNAMVFTYSSPIFIPLIAWLFLKEKVTTAMLCAAGLGFMGVFCVAKPDQGLLNWISIVGISSSLLASMAFVTVRALTQTEPPERIVFYFCLIGSLLSVIPMFWVWRPYHLHELFFLVAAGVLANVSQIFMSHAYRLAPAGQIAPVNYIAIIFAGIWGFLLWNEVPDLYSVIGFGIILLAILLCSPLIQSKKQTQ</sequence>
<reference evidence="7" key="1">
    <citation type="submission" date="2022-09" db="EMBL/GenBank/DDBJ databases">
        <title>Intensive care unit water sources are persistently colonized with multi-drug resistant bacteria and are the site of extensive horizontal gene transfer of antibiotic resistance genes.</title>
        <authorList>
            <person name="Diorio-Toth L."/>
        </authorList>
    </citation>
    <scope>NUCLEOTIDE SEQUENCE</scope>
    <source>
        <strain evidence="7">GD04005</strain>
    </source>
</reference>
<evidence type="ECO:0000256" key="2">
    <source>
        <dbReference type="ARBA" id="ARBA00022692"/>
    </source>
</evidence>
<evidence type="ECO:0000256" key="1">
    <source>
        <dbReference type="ARBA" id="ARBA00004141"/>
    </source>
</evidence>
<dbReference type="Pfam" id="PF00892">
    <property type="entry name" value="EamA"/>
    <property type="match status" value="2"/>
</dbReference>
<evidence type="ECO:0000313" key="7">
    <source>
        <dbReference type="EMBL" id="MDH0563899.1"/>
    </source>
</evidence>
<feature type="transmembrane region" description="Helical" evidence="5">
    <location>
        <begin position="41"/>
        <end position="60"/>
    </location>
</feature>
<evidence type="ECO:0000313" key="8">
    <source>
        <dbReference type="Proteomes" id="UP001159329"/>
    </source>
</evidence>
<feature type="transmembrane region" description="Helical" evidence="5">
    <location>
        <begin position="127"/>
        <end position="143"/>
    </location>
</feature>
<dbReference type="RefSeq" id="WP_279695238.1">
    <property type="nucleotide sequence ID" value="NZ_JAOEEO010000002.1"/>
</dbReference>
<feature type="transmembrane region" description="Helical" evidence="5">
    <location>
        <begin position="149"/>
        <end position="171"/>
    </location>
</feature>
<feature type="transmembrane region" description="Helical" evidence="5">
    <location>
        <begin position="209"/>
        <end position="228"/>
    </location>
</feature>
<dbReference type="Proteomes" id="UP001159329">
    <property type="component" value="Unassembled WGS sequence"/>
</dbReference>
<feature type="domain" description="EamA" evidence="6">
    <location>
        <begin position="16"/>
        <end position="142"/>
    </location>
</feature>
<feature type="transmembrane region" description="Helical" evidence="5">
    <location>
        <begin position="72"/>
        <end position="94"/>
    </location>
</feature>
<dbReference type="GO" id="GO:0016020">
    <property type="term" value="C:membrane"/>
    <property type="evidence" value="ECO:0007669"/>
    <property type="project" value="UniProtKB-SubCell"/>
</dbReference>
<keyword evidence="4 5" id="KW-0472">Membrane</keyword>
<evidence type="ECO:0000256" key="3">
    <source>
        <dbReference type="ARBA" id="ARBA00022989"/>
    </source>
</evidence>
<dbReference type="InterPro" id="IPR037185">
    <property type="entry name" value="EmrE-like"/>
</dbReference>
<feature type="transmembrane region" description="Helical" evidence="5">
    <location>
        <begin position="265"/>
        <end position="285"/>
    </location>
</feature>
<dbReference type="InterPro" id="IPR000620">
    <property type="entry name" value="EamA_dom"/>
</dbReference>
<evidence type="ECO:0000256" key="4">
    <source>
        <dbReference type="ARBA" id="ARBA00023136"/>
    </source>
</evidence>
<feature type="transmembrane region" description="Helical" evidence="5">
    <location>
        <begin position="12"/>
        <end position="35"/>
    </location>
</feature>
<feature type="transmembrane region" description="Helical" evidence="5">
    <location>
        <begin position="183"/>
        <end position="203"/>
    </location>
</feature>
<evidence type="ECO:0000256" key="5">
    <source>
        <dbReference type="SAM" id="Phobius"/>
    </source>
</evidence>
<name>A0AA42I7D1_9GAMM</name>
<dbReference type="EMBL" id="JAOEEO010000002">
    <property type="protein sequence ID" value="MDH0563899.1"/>
    <property type="molecule type" value="Genomic_DNA"/>
</dbReference>
<evidence type="ECO:0000259" key="6">
    <source>
        <dbReference type="Pfam" id="PF00892"/>
    </source>
</evidence>